<dbReference type="Proteomes" id="UP000030746">
    <property type="component" value="Unassembled WGS sequence"/>
</dbReference>
<dbReference type="HOGENOM" id="CLU_467169_0_0_1"/>
<dbReference type="OMA" id="RDATCER"/>
<evidence type="ECO:0000256" key="2">
    <source>
        <dbReference type="SAM" id="MobiDB-lite"/>
    </source>
</evidence>
<sequence>MAFHEDHDISIISHYTDVAEDSADEADTLARHYAMTSSRPSAENTESLQVFRIAYNDLKHSHNNLSSKLEQKDKRIQELENQLTAQSSSEYSTDSFLMVDEPQPEPSSMEVGILQGRIKELERKSMIAEVNIKSLQADKSQLQKTLAGLKNIEQNHNSLERIKNSILEEKVKKLTERLEKFSMLDSGKDIDQQLTELKQDSQKIKEENLSLVVQVRKLTEENASLKRKLYANDKTPMILRNGTTRSTGVVSATGASKELTSEILSDMSLNSSLPALDELKNLKHMIKKLKTIIETQNAYLLKLDSNPTVKKILREEKLGLSMNCVMHSGNSSNRGSNSSVDNVEASEDVLSNGCMRHSPNRVFSPTGNAKLIPNETFAPFGNSSELRVELPEVEQYDNLESPPRRKLRQYQSKSQSEVIRSTNDLGMEYHRRQLQALKSTNSAPIFMKESDRVPSSGLSKESVYAYERADNGIGSQTPLDLGVVGASSSSTSQRESDRIPSIKTCPVCNADYTHKSVNEFQTHVFNCVDSEDQPTTLTCESVPERICPMCNHLFPESCPQLEVDNHVNAHFGEAPTDAFEVLSP</sequence>
<keyword evidence="1" id="KW-0175">Coiled coil</keyword>
<feature type="coiled-coil region" evidence="1">
    <location>
        <begin position="62"/>
        <end position="89"/>
    </location>
</feature>
<dbReference type="GeneID" id="20248713"/>
<evidence type="ECO:0000313" key="3">
    <source>
        <dbReference type="EMBL" id="ESO96407.1"/>
    </source>
</evidence>
<evidence type="ECO:0000313" key="4">
    <source>
        <dbReference type="Proteomes" id="UP000030746"/>
    </source>
</evidence>
<dbReference type="EMBL" id="KB201459">
    <property type="protein sequence ID" value="ESO96407.1"/>
    <property type="molecule type" value="Genomic_DNA"/>
</dbReference>
<dbReference type="CTD" id="20248713"/>
<dbReference type="RefSeq" id="XP_009052772.1">
    <property type="nucleotide sequence ID" value="XM_009054524.1"/>
</dbReference>
<evidence type="ECO:0008006" key="5">
    <source>
        <dbReference type="Google" id="ProtNLM"/>
    </source>
</evidence>
<gene>
    <name evidence="3" type="ORF">LOTGIDRAFT_231783</name>
</gene>
<feature type="compositionally biased region" description="Polar residues" evidence="2">
    <location>
        <begin position="409"/>
        <end position="418"/>
    </location>
</feature>
<reference evidence="3 4" key="1">
    <citation type="journal article" date="2013" name="Nature">
        <title>Insights into bilaterian evolution from three spiralian genomes.</title>
        <authorList>
            <person name="Simakov O."/>
            <person name="Marletaz F."/>
            <person name="Cho S.J."/>
            <person name="Edsinger-Gonzales E."/>
            <person name="Havlak P."/>
            <person name="Hellsten U."/>
            <person name="Kuo D.H."/>
            <person name="Larsson T."/>
            <person name="Lv J."/>
            <person name="Arendt D."/>
            <person name="Savage R."/>
            <person name="Osoegawa K."/>
            <person name="de Jong P."/>
            <person name="Grimwood J."/>
            <person name="Chapman J.A."/>
            <person name="Shapiro H."/>
            <person name="Aerts A."/>
            <person name="Otillar R.P."/>
            <person name="Terry A.Y."/>
            <person name="Boore J.L."/>
            <person name="Grigoriev I.V."/>
            <person name="Lindberg D.R."/>
            <person name="Seaver E.C."/>
            <person name="Weisblat D.A."/>
            <person name="Putnam N.H."/>
            <person name="Rokhsar D.S."/>
        </authorList>
    </citation>
    <scope>NUCLEOTIDE SEQUENCE [LARGE SCALE GENOMIC DNA]</scope>
</reference>
<feature type="coiled-coil region" evidence="1">
    <location>
        <begin position="118"/>
        <end position="207"/>
    </location>
</feature>
<name>V4AHL5_LOTGI</name>
<accession>V4AHL5</accession>
<proteinExistence type="predicted"/>
<dbReference type="Gene3D" id="6.20.250.40">
    <property type="match status" value="1"/>
</dbReference>
<protein>
    <recommendedName>
        <fullName evidence="5">UBZ1-type domain-containing protein</fullName>
    </recommendedName>
</protein>
<dbReference type="KEGG" id="lgi:LOTGIDRAFT_231783"/>
<dbReference type="AlphaFoldDB" id="V4AHL5"/>
<keyword evidence="4" id="KW-1185">Reference proteome</keyword>
<dbReference type="OrthoDB" id="6105729at2759"/>
<organism evidence="3 4">
    <name type="scientific">Lottia gigantea</name>
    <name type="common">Giant owl limpet</name>
    <dbReference type="NCBI Taxonomy" id="225164"/>
    <lineage>
        <taxon>Eukaryota</taxon>
        <taxon>Metazoa</taxon>
        <taxon>Spiralia</taxon>
        <taxon>Lophotrochozoa</taxon>
        <taxon>Mollusca</taxon>
        <taxon>Gastropoda</taxon>
        <taxon>Patellogastropoda</taxon>
        <taxon>Lottioidea</taxon>
        <taxon>Lottiidae</taxon>
        <taxon>Lottia</taxon>
    </lineage>
</organism>
<feature type="region of interest" description="Disordered" evidence="2">
    <location>
        <begin position="398"/>
        <end position="418"/>
    </location>
</feature>
<evidence type="ECO:0000256" key="1">
    <source>
        <dbReference type="SAM" id="Coils"/>
    </source>
</evidence>